<gene>
    <name evidence="1" type="ORF">QHG74_02055</name>
</gene>
<evidence type="ECO:0000313" key="2">
    <source>
        <dbReference type="Proteomes" id="UP001292913"/>
    </source>
</evidence>
<protein>
    <submittedName>
        <fullName evidence="1">Uncharacterized protein</fullName>
    </submittedName>
</protein>
<keyword evidence="2" id="KW-1185">Reference proteome</keyword>
<accession>A0ABU5HKL3</accession>
<dbReference type="Proteomes" id="UP001292913">
    <property type="component" value="Unassembled WGS sequence"/>
</dbReference>
<dbReference type="RefSeq" id="WP_259022984.1">
    <property type="nucleotide sequence ID" value="NZ_JARZAK010000001.1"/>
</dbReference>
<reference evidence="1 2" key="1">
    <citation type="submission" date="2023-04" db="EMBL/GenBank/DDBJ databases">
        <title>Bacteroides pacosi sp. nov., isolated from the fecal material of an alpaca.</title>
        <authorList>
            <person name="Miller S."/>
            <person name="Hendry M."/>
            <person name="King J."/>
            <person name="Sankaranarayanan K."/>
            <person name="Lawson P.A."/>
        </authorList>
    </citation>
    <scope>NUCLEOTIDE SEQUENCE [LARGE SCALE GENOMIC DNA]</scope>
    <source>
        <strain evidence="1 2">A2-P53</strain>
    </source>
</reference>
<evidence type="ECO:0000313" key="1">
    <source>
        <dbReference type="EMBL" id="MDY7256504.1"/>
    </source>
</evidence>
<comment type="caution">
    <text evidence="1">The sequence shown here is derived from an EMBL/GenBank/DDBJ whole genome shotgun (WGS) entry which is preliminary data.</text>
</comment>
<sequence>MEYKKRISVRLDERTAMLLNELSNITQTGTSVIIRGMVSRSIEELIDETGNWKMHNEKNKSRKSKL</sequence>
<name>A0ABU5HKL3_9BACE</name>
<organism evidence="1 2">
    <name type="scientific">Bacteroides vicugnae</name>
    <dbReference type="NCBI Taxonomy" id="3037989"/>
    <lineage>
        <taxon>Bacteria</taxon>
        <taxon>Pseudomonadati</taxon>
        <taxon>Bacteroidota</taxon>
        <taxon>Bacteroidia</taxon>
        <taxon>Bacteroidales</taxon>
        <taxon>Bacteroidaceae</taxon>
        <taxon>Bacteroides</taxon>
    </lineage>
</organism>
<proteinExistence type="predicted"/>
<dbReference type="EMBL" id="JARZAK010000001">
    <property type="protein sequence ID" value="MDY7256504.1"/>
    <property type="molecule type" value="Genomic_DNA"/>
</dbReference>